<feature type="compositionally biased region" description="Basic and acidic residues" evidence="1">
    <location>
        <begin position="202"/>
        <end position="216"/>
    </location>
</feature>
<name>E1F0A4_GIAIA</name>
<dbReference type="Proteomes" id="UP000008974">
    <property type="component" value="Unassembled WGS sequence"/>
</dbReference>
<organism evidence="2 3">
    <name type="scientific">Giardia intestinalis (strain P15)</name>
    <name type="common">Giardia lamblia</name>
    <dbReference type="NCBI Taxonomy" id="658858"/>
    <lineage>
        <taxon>Eukaryota</taxon>
        <taxon>Metamonada</taxon>
        <taxon>Diplomonadida</taxon>
        <taxon>Hexamitidae</taxon>
        <taxon>Giardiinae</taxon>
        <taxon>Giardia</taxon>
    </lineage>
</organism>
<feature type="region of interest" description="Disordered" evidence="1">
    <location>
        <begin position="184"/>
        <end position="224"/>
    </location>
</feature>
<feature type="compositionally biased region" description="Polar residues" evidence="1">
    <location>
        <begin position="184"/>
        <end position="193"/>
    </location>
</feature>
<reference evidence="2 3" key="1">
    <citation type="journal article" date="2010" name="BMC Genomics">
        <title>Genome analysis and comparative genomics of a Giardia intestinalis assemblage E isolate.</title>
        <authorList>
            <person name="Jerlstrom-Hultqvist J."/>
            <person name="Franzen O."/>
            <person name="Ankarklev J."/>
            <person name="Xu F."/>
            <person name="Nohynkova E."/>
            <person name="Andersson J.O."/>
            <person name="Svard S.G."/>
            <person name="Andersson B."/>
        </authorList>
    </citation>
    <scope>NUCLEOTIDE SEQUENCE [LARGE SCALE GENOMIC DNA]</scope>
    <source>
        <strain evidence="2 3">P15</strain>
    </source>
</reference>
<dbReference type="EMBL" id="ACVC01000105">
    <property type="protein sequence ID" value="EFO64047.1"/>
    <property type="molecule type" value="Genomic_DNA"/>
</dbReference>
<accession>E1F0A4</accession>
<dbReference type="VEuPathDB" id="GiardiaDB:GLP15_3430"/>
<sequence>MLPETIIQRLNCENQTSFLVDSYDPFKLRYSPEDSSPDLVNYCIRHQNVESISRQEPLSTSINFLRADTQKCRTNVLILYGSETIGSRILDELSQSIANDRKTFPTIYRVCSLDLRGSTDRPLSLEAVLIQLIHLLDNSINLSVTTSTHVSSGQNNARKTTVSLSDRSNTSMDGVGESAIIMASNGSRSTPHSQLPICQEKAPSEDTHLTSSRDEATSPETEQSVSSSSFQAFLSEIGSEGLLSKISIATLRAIYLNALHKVSNKGENILLSLKDVRDKSILQSLLPTGVCITILITCRSSSQVNIYESAPKYKFLYIPPSVT</sequence>
<evidence type="ECO:0000256" key="1">
    <source>
        <dbReference type="SAM" id="MobiDB-lite"/>
    </source>
</evidence>
<evidence type="ECO:0000313" key="2">
    <source>
        <dbReference type="EMBL" id="EFO64047.1"/>
    </source>
</evidence>
<comment type="caution">
    <text evidence="2">The sequence shown here is derived from an EMBL/GenBank/DDBJ whole genome shotgun (WGS) entry which is preliminary data.</text>
</comment>
<dbReference type="AlphaFoldDB" id="E1F0A4"/>
<evidence type="ECO:0000313" key="3">
    <source>
        <dbReference type="Proteomes" id="UP000008974"/>
    </source>
</evidence>
<gene>
    <name evidence="2" type="ORF">GLP15_3430</name>
</gene>
<feature type="region of interest" description="Disordered" evidence="1">
    <location>
        <begin position="147"/>
        <end position="171"/>
    </location>
</feature>
<proteinExistence type="predicted"/>
<protein>
    <submittedName>
        <fullName evidence="2">Uncharacterized protein</fullName>
    </submittedName>
</protein>